<name>A0ABQ9XY79_9EUKA</name>
<organism evidence="1 2">
    <name type="scientific">Blattamonas nauphoetae</name>
    <dbReference type="NCBI Taxonomy" id="2049346"/>
    <lineage>
        <taxon>Eukaryota</taxon>
        <taxon>Metamonada</taxon>
        <taxon>Preaxostyla</taxon>
        <taxon>Oxymonadida</taxon>
        <taxon>Blattamonas</taxon>
    </lineage>
</organism>
<dbReference type="Proteomes" id="UP001281761">
    <property type="component" value="Unassembled WGS sequence"/>
</dbReference>
<accession>A0ABQ9XY79</accession>
<reference evidence="1 2" key="1">
    <citation type="journal article" date="2022" name="bioRxiv">
        <title>Genomics of Preaxostyla Flagellates Illuminates Evolutionary Transitions and the Path Towards Mitochondrial Loss.</title>
        <authorList>
            <person name="Novak L.V.F."/>
            <person name="Treitli S.C."/>
            <person name="Pyrih J."/>
            <person name="Halakuc P."/>
            <person name="Pipaliya S.V."/>
            <person name="Vacek V."/>
            <person name="Brzon O."/>
            <person name="Soukal P."/>
            <person name="Eme L."/>
            <person name="Dacks J.B."/>
            <person name="Karnkowska A."/>
            <person name="Elias M."/>
            <person name="Hampl V."/>
        </authorList>
    </citation>
    <scope>NUCLEOTIDE SEQUENCE [LARGE SCALE GENOMIC DNA]</scope>
    <source>
        <strain evidence="1">NAU3</strain>
        <tissue evidence="1">Gut</tissue>
    </source>
</reference>
<protein>
    <submittedName>
        <fullName evidence="1">Uncharacterized protein</fullName>
    </submittedName>
</protein>
<dbReference type="EMBL" id="JARBJD010000055">
    <property type="protein sequence ID" value="KAK2956441.1"/>
    <property type="molecule type" value="Genomic_DNA"/>
</dbReference>
<evidence type="ECO:0000313" key="2">
    <source>
        <dbReference type="Proteomes" id="UP001281761"/>
    </source>
</evidence>
<comment type="caution">
    <text evidence="1">The sequence shown here is derived from an EMBL/GenBank/DDBJ whole genome shotgun (WGS) entry which is preliminary data.</text>
</comment>
<keyword evidence="2" id="KW-1185">Reference proteome</keyword>
<gene>
    <name evidence="1" type="ORF">BLNAU_8495</name>
</gene>
<proteinExistence type="predicted"/>
<sequence length="181" mass="19973">MDALCRWENLCDRGQIDDTAKNVGIQLRGRTHDLSHTPALWYCCCHVVANDGNDITDGECHCDQMMLPQSGLYCPDGSKHVGYHSSLSQANFGGSLASRSAKIVNCAVTDGSLAAVRVERFQSDLIEDFHIHIASSSERRLHVAASSTFHMNGDRYASRTATSRNAHISFDTPVTLWLCHH</sequence>
<evidence type="ECO:0000313" key="1">
    <source>
        <dbReference type="EMBL" id="KAK2956441.1"/>
    </source>
</evidence>